<keyword evidence="3" id="KW-1185">Reference proteome</keyword>
<keyword evidence="1" id="KW-0732">Signal</keyword>
<evidence type="ECO:0000256" key="1">
    <source>
        <dbReference type="SAM" id="SignalP"/>
    </source>
</evidence>
<feature type="chain" id="PRO_5035869691" evidence="1">
    <location>
        <begin position="28"/>
        <end position="67"/>
    </location>
</feature>
<organism evidence="2 3">
    <name type="scientific">Argiope bruennichi</name>
    <name type="common">Wasp spider</name>
    <name type="synonym">Aranea bruennichi</name>
    <dbReference type="NCBI Taxonomy" id="94029"/>
    <lineage>
        <taxon>Eukaryota</taxon>
        <taxon>Metazoa</taxon>
        <taxon>Ecdysozoa</taxon>
        <taxon>Arthropoda</taxon>
        <taxon>Chelicerata</taxon>
        <taxon>Arachnida</taxon>
        <taxon>Araneae</taxon>
        <taxon>Araneomorphae</taxon>
        <taxon>Entelegynae</taxon>
        <taxon>Araneoidea</taxon>
        <taxon>Araneidae</taxon>
        <taxon>Argiope</taxon>
    </lineage>
</organism>
<accession>A0A8T0EAD1</accession>
<comment type="caution">
    <text evidence="2">The sequence shown here is derived from an EMBL/GenBank/DDBJ whole genome shotgun (WGS) entry which is preliminary data.</text>
</comment>
<dbReference type="Proteomes" id="UP000807504">
    <property type="component" value="Unassembled WGS sequence"/>
</dbReference>
<sequence length="67" mass="7388">MNFSVKFVCVIFAILLIGLLAVDHVSAMHMGQRGNNGVMELLVAGLIAKLLQEQHHHHGKLELNNIC</sequence>
<gene>
    <name evidence="2" type="ORF">HNY73_020146</name>
</gene>
<reference evidence="2" key="2">
    <citation type="submission" date="2020-06" db="EMBL/GenBank/DDBJ databases">
        <authorList>
            <person name="Sheffer M."/>
        </authorList>
    </citation>
    <scope>NUCLEOTIDE SEQUENCE</scope>
</reference>
<evidence type="ECO:0000313" key="3">
    <source>
        <dbReference type="Proteomes" id="UP000807504"/>
    </source>
</evidence>
<feature type="signal peptide" evidence="1">
    <location>
        <begin position="1"/>
        <end position="27"/>
    </location>
</feature>
<proteinExistence type="predicted"/>
<dbReference type="AlphaFoldDB" id="A0A8T0EAD1"/>
<reference evidence="2" key="1">
    <citation type="journal article" date="2020" name="bioRxiv">
        <title>Chromosome-level reference genome of the European wasp spider Argiope bruennichi: a resource for studies on range expansion and evolutionary adaptation.</title>
        <authorList>
            <person name="Sheffer M.M."/>
            <person name="Hoppe A."/>
            <person name="Krehenwinkel H."/>
            <person name="Uhl G."/>
            <person name="Kuss A.W."/>
            <person name="Jensen L."/>
            <person name="Jensen C."/>
            <person name="Gillespie R.G."/>
            <person name="Hoff K.J."/>
            <person name="Prost S."/>
        </authorList>
    </citation>
    <scope>NUCLEOTIDE SEQUENCE</scope>
</reference>
<dbReference type="EMBL" id="JABXBU010002230">
    <property type="protein sequence ID" value="KAF8767155.1"/>
    <property type="molecule type" value="Genomic_DNA"/>
</dbReference>
<evidence type="ECO:0000313" key="2">
    <source>
        <dbReference type="EMBL" id="KAF8767155.1"/>
    </source>
</evidence>
<protein>
    <submittedName>
        <fullName evidence="2">Uncharacterized protein</fullName>
    </submittedName>
</protein>
<name>A0A8T0EAD1_ARGBR</name>